<name>A0A7W6CVQ1_9HYPH</name>
<dbReference type="RefSeq" id="WP_183898988.1">
    <property type="nucleotide sequence ID" value="NZ_JACIDW010000002.1"/>
</dbReference>
<comment type="caution">
    <text evidence="1">The sequence shown here is derived from an EMBL/GenBank/DDBJ whole genome shotgun (WGS) entry which is preliminary data.</text>
</comment>
<accession>A0A7W6CVQ1</accession>
<evidence type="ECO:0000313" key="1">
    <source>
        <dbReference type="EMBL" id="MBB3963261.1"/>
    </source>
</evidence>
<protein>
    <submittedName>
        <fullName evidence="1">Uncharacterized protein</fullName>
    </submittedName>
</protein>
<dbReference type="Proteomes" id="UP000582090">
    <property type="component" value="Unassembled WGS sequence"/>
</dbReference>
<dbReference type="EMBL" id="JACIDW010000002">
    <property type="protein sequence ID" value="MBB3963261.1"/>
    <property type="molecule type" value="Genomic_DNA"/>
</dbReference>
<sequence length="66" mass="7346">MMEGQCAIGAWIAPLRYSESDILMEKCGRKEQNCDMAIIDGDQLAFDKNKCSPNAACEIHVPEIQD</sequence>
<gene>
    <name evidence="1" type="ORF">GGQ67_000886</name>
</gene>
<dbReference type="AlphaFoldDB" id="A0A7W6CVQ1"/>
<evidence type="ECO:0000313" key="2">
    <source>
        <dbReference type="Proteomes" id="UP000582090"/>
    </source>
</evidence>
<keyword evidence="2" id="KW-1185">Reference proteome</keyword>
<organism evidence="1 2">
    <name type="scientific">Rhizobium metallidurans</name>
    <dbReference type="NCBI Taxonomy" id="1265931"/>
    <lineage>
        <taxon>Bacteria</taxon>
        <taxon>Pseudomonadati</taxon>
        <taxon>Pseudomonadota</taxon>
        <taxon>Alphaproteobacteria</taxon>
        <taxon>Hyphomicrobiales</taxon>
        <taxon>Rhizobiaceae</taxon>
        <taxon>Rhizobium/Agrobacterium group</taxon>
        <taxon>Rhizobium</taxon>
    </lineage>
</organism>
<proteinExistence type="predicted"/>
<reference evidence="1 2" key="1">
    <citation type="submission" date="2020-08" db="EMBL/GenBank/DDBJ databases">
        <title>Genomic Encyclopedia of Type Strains, Phase IV (KMG-IV): sequencing the most valuable type-strain genomes for metagenomic binning, comparative biology and taxonomic classification.</title>
        <authorList>
            <person name="Goeker M."/>
        </authorList>
    </citation>
    <scope>NUCLEOTIDE SEQUENCE [LARGE SCALE GENOMIC DNA]</scope>
    <source>
        <strain evidence="1 2">DSM 26575</strain>
    </source>
</reference>